<evidence type="ECO:0000256" key="2">
    <source>
        <dbReference type="ARBA" id="ARBA00022729"/>
    </source>
</evidence>
<keyword evidence="2" id="KW-0732">Signal</keyword>
<evidence type="ECO:0000259" key="3">
    <source>
        <dbReference type="PROSITE" id="PS51677"/>
    </source>
</evidence>
<sequence>MLISTLKTPVLSYADINIAIQQTTPRINSPSPSPKTQETISYSGYCLNVPILMYHHIQPQNIAKEKWQTNFTVDNGTFDSQMAYLLNFGYTTISLEQLSQALTNHQKLSQKSIVLTFDDGYEDIYTYAFPIIQKYQLKTNLMIATGLIGNPDYLHWQQLKEMTASGQVFVYNHTWSHNNLTSSTGEKIKYEIQTANSQLENYLGVKTNIFAYPYGSQNSNVINILKENSFIAAVSTLPGQTQCDSFIMSLHRTRIGNSQLKSYGI</sequence>
<evidence type="ECO:0000313" key="5">
    <source>
        <dbReference type="Proteomes" id="UP000034854"/>
    </source>
</evidence>
<dbReference type="InterPro" id="IPR002509">
    <property type="entry name" value="NODB_dom"/>
</dbReference>
<reference evidence="4 5" key="1">
    <citation type="journal article" date="2015" name="Nature">
        <title>rRNA introns, odd ribosomes, and small enigmatic genomes across a large radiation of phyla.</title>
        <authorList>
            <person name="Brown C.T."/>
            <person name="Hug L.A."/>
            <person name="Thomas B.C."/>
            <person name="Sharon I."/>
            <person name="Castelle C.J."/>
            <person name="Singh A."/>
            <person name="Wilkins M.J."/>
            <person name="Williams K.H."/>
            <person name="Banfield J.F."/>
        </authorList>
    </citation>
    <scope>NUCLEOTIDE SEQUENCE [LARGE SCALE GENOMIC DNA]</scope>
</reference>
<dbReference type="GO" id="GO:0005576">
    <property type="term" value="C:extracellular region"/>
    <property type="evidence" value="ECO:0007669"/>
    <property type="project" value="UniProtKB-SubCell"/>
</dbReference>
<evidence type="ECO:0000256" key="1">
    <source>
        <dbReference type="ARBA" id="ARBA00004613"/>
    </source>
</evidence>
<dbReference type="AlphaFoldDB" id="A0A0G0XGY3"/>
<dbReference type="CDD" id="cd10918">
    <property type="entry name" value="CE4_NodB_like_5s_6s"/>
    <property type="match status" value="1"/>
</dbReference>
<dbReference type="Gene3D" id="3.20.20.370">
    <property type="entry name" value="Glycoside hydrolase/deacetylase"/>
    <property type="match status" value="1"/>
</dbReference>
<dbReference type="PROSITE" id="PS51677">
    <property type="entry name" value="NODB"/>
    <property type="match status" value="1"/>
</dbReference>
<protein>
    <submittedName>
        <fullName evidence="4">Polysaccharide deacetylase</fullName>
    </submittedName>
</protein>
<dbReference type="EMBL" id="LCAG01000008">
    <property type="protein sequence ID" value="KKR86997.1"/>
    <property type="molecule type" value="Genomic_DNA"/>
</dbReference>
<proteinExistence type="predicted"/>
<dbReference type="PANTHER" id="PTHR34216:SF3">
    <property type="entry name" value="POLY-BETA-1,6-N-ACETYL-D-GLUCOSAMINE N-DEACETYLASE"/>
    <property type="match status" value="1"/>
</dbReference>
<accession>A0A0G0XGY3</accession>
<comment type="subcellular location">
    <subcellularLocation>
        <location evidence="1">Secreted</location>
    </subcellularLocation>
</comment>
<gene>
    <name evidence="4" type="ORF">UU34_C0008G0021</name>
</gene>
<evidence type="ECO:0000313" key="4">
    <source>
        <dbReference type="EMBL" id="KKR86997.1"/>
    </source>
</evidence>
<comment type="caution">
    <text evidence="4">The sequence shown here is derived from an EMBL/GenBank/DDBJ whole genome shotgun (WGS) entry which is preliminary data.</text>
</comment>
<dbReference type="SUPFAM" id="SSF88713">
    <property type="entry name" value="Glycoside hydrolase/deacetylase"/>
    <property type="match status" value="1"/>
</dbReference>
<dbReference type="GO" id="GO:0016810">
    <property type="term" value="F:hydrolase activity, acting on carbon-nitrogen (but not peptide) bonds"/>
    <property type="evidence" value="ECO:0007669"/>
    <property type="project" value="InterPro"/>
</dbReference>
<dbReference type="InterPro" id="IPR051398">
    <property type="entry name" value="Polysacch_Deacetylase"/>
</dbReference>
<dbReference type="Pfam" id="PF01522">
    <property type="entry name" value="Polysacc_deac_1"/>
    <property type="match status" value="1"/>
</dbReference>
<dbReference type="PANTHER" id="PTHR34216">
    <property type="match status" value="1"/>
</dbReference>
<name>A0A0G0XGY3_9BACT</name>
<organism evidence="4 5">
    <name type="scientific">Candidatus Curtissbacteria bacterium GW2011_GWA1_41_11</name>
    <dbReference type="NCBI Taxonomy" id="1618409"/>
    <lineage>
        <taxon>Bacteria</taxon>
        <taxon>Candidatus Curtissiibacteriota</taxon>
    </lineage>
</organism>
<dbReference type="GO" id="GO:0005975">
    <property type="term" value="P:carbohydrate metabolic process"/>
    <property type="evidence" value="ECO:0007669"/>
    <property type="project" value="InterPro"/>
</dbReference>
<feature type="domain" description="NodB homology" evidence="3">
    <location>
        <begin position="111"/>
        <end position="265"/>
    </location>
</feature>
<dbReference type="Proteomes" id="UP000034854">
    <property type="component" value="Unassembled WGS sequence"/>
</dbReference>
<dbReference type="InterPro" id="IPR011330">
    <property type="entry name" value="Glyco_hydro/deAcase_b/a-brl"/>
</dbReference>